<keyword evidence="1" id="KW-0472">Membrane</keyword>
<feature type="transmembrane region" description="Helical" evidence="1">
    <location>
        <begin position="73"/>
        <end position="95"/>
    </location>
</feature>
<evidence type="ECO:0000313" key="3">
    <source>
        <dbReference type="Proteomes" id="UP000799536"/>
    </source>
</evidence>
<dbReference type="EMBL" id="ML994063">
    <property type="protein sequence ID" value="KAF2199659.1"/>
    <property type="molecule type" value="Genomic_DNA"/>
</dbReference>
<keyword evidence="1" id="KW-1133">Transmembrane helix</keyword>
<feature type="transmembrane region" description="Helical" evidence="1">
    <location>
        <begin position="33"/>
        <end position="52"/>
    </location>
</feature>
<keyword evidence="1" id="KW-0812">Transmembrane</keyword>
<name>A0A9P4MNM1_9PLEO</name>
<reference evidence="2" key="1">
    <citation type="journal article" date="2020" name="Stud. Mycol.">
        <title>101 Dothideomycetes genomes: a test case for predicting lifestyles and emergence of pathogens.</title>
        <authorList>
            <person name="Haridas S."/>
            <person name="Albert R."/>
            <person name="Binder M."/>
            <person name="Bloem J."/>
            <person name="Labutti K."/>
            <person name="Salamov A."/>
            <person name="Andreopoulos B."/>
            <person name="Baker S."/>
            <person name="Barry K."/>
            <person name="Bills G."/>
            <person name="Bluhm B."/>
            <person name="Cannon C."/>
            <person name="Castanera R."/>
            <person name="Culley D."/>
            <person name="Daum C."/>
            <person name="Ezra D."/>
            <person name="Gonzalez J."/>
            <person name="Henrissat B."/>
            <person name="Kuo A."/>
            <person name="Liang C."/>
            <person name="Lipzen A."/>
            <person name="Lutzoni F."/>
            <person name="Magnuson J."/>
            <person name="Mondo S."/>
            <person name="Nolan M."/>
            <person name="Ohm R."/>
            <person name="Pangilinan J."/>
            <person name="Park H.-J."/>
            <person name="Ramirez L."/>
            <person name="Alfaro M."/>
            <person name="Sun H."/>
            <person name="Tritt A."/>
            <person name="Yoshinaga Y."/>
            <person name="Zwiers L.-H."/>
            <person name="Turgeon B."/>
            <person name="Goodwin S."/>
            <person name="Spatafora J."/>
            <person name="Crous P."/>
            <person name="Grigoriev I."/>
        </authorList>
    </citation>
    <scope>NUCLEOTIDE SEQUENCE</scope>
    <source>
        <strain evidence="2">ATCC 74209</strain>
    </source>
</reference>
<dbReference type="Proteomes" id="UP000799536">
    <property type="component" value="Unassembled WGS sequence"/>
</dbReference>
<keyword evidence="3" id="KW-1185">Reference proteome</keyword>
<protein>
    <submittedName>
        <fullName evidence="2">Uncharacterized protein</fullName>
    </submittedName>
</protein>
<accession>A0A9P4MNM1</accession>
<sequence>MVAWIAAFARMDAENFSCLIHHPPPPCSCEPQFPVILLSALEICPNLFYVFYQKWLRDSFKSGLLQSLERQELNSSAPIIYFFWGGGFSFIYFFLRKVSFFQKK</sequence>
<dbReference type="AlphaFoldDB" id="A0A9P4MNM1"/>
<gene>
    <name evidence="2" type="ORF">GQ43DRAFT_108113</name>
</gene>
<proteinExistence type="predicted"/>
<organism evidence="2 3">
    <name type="scientific">Delitschia confertaspora ATCC 74209</name>
    <dbReference type="NCBI Taxonomy" id="1513339"/>
    <lineage>
        <taxon>Eukaryota</taxon>
        <taxon>Fungi</taxon>
        <taxon>Dikarya</taxon>
        <taxon>Ascomycota</taxon>
        <taxon>Pezizomycotina</taxon>
        <taxon>Dothideomycetes</taxon>
        <taxon>Pleosporomycetidae</taxon>
        <taxon>Pleosporales</taxon>
        <taxon>Delitschiaceae</taxon>
        <taxon>Delitschia</taxon>
    </lineage>
</organism>
<comment type="caution">
    <text evidence="2">The sequence shown here is derived from an EMBL/GenBank/DDBJ whole genome shotgun (WGS) entry which is preliminary data.</text>
</comment>
<evidence type="ECO:0000256" key="1">
    <source>
        <dbReference type="SAM" id="Phobius"/>
    </source>
</evidence>
<evidence type="ECO:0000313" key="2">
    <source>
        <dbReference type="EMBL" id="KAF2199659.1"/>
    </source>
</evidence>